<gene>
    <name evidence="2" type="ORF">EDD18DRAFT_1217511</name>
</gene>
<feature type="transmembrane region" description="Helical" evidence="1">
    <location>
        <begin position="443"/>
        <end position="468"/>
    </location>
</feature>
<evidence type="ECO:0000256" key="1">
    <source>
        <dbReference type="SAM" id="Phobius"/>
    </source>
</evidence>
<evidence type="ECO:0000313" key="2">
    <source>
        <dbReference type="EMBL" id="KAK0475691.1"/>
    </source>
</evidence>
<keyword evidence="1" id="KW-0472">Membrane</keyword>
<reference evidence="2" key="1">
    <citation type="submission" date="2023-06" db="EMBL/GenBank/DDBJ databases">
        <authorList>
            <consortium name="Lawrence Berkeley National Laboratory"/>
            <person name="Ahrendt S."/>
            <person name="Sahu N."/>
            <person name="Indic B."/>
            <person name="Wong-Bajracharya J."/>
            <person name="Merenyi Z."/>
            <person name="Ke H.-M."/>
            <person name="Monk M."/>
            <person name="Kocsube S."/>
            <person name="Drula E."/>
            <person name="Lipzen A."/>
            <person name="Balint B."/>
            <person name="Henrissat B."/>
            <person name="Andreopoulos B."/>
            <person name="Martin F.M."/>
            <person name="Harder C.B."/>
            <person name="Rigling D."/>
            <person name="Ford K.L."/>
            <person name="Foster G.D."/>
            <person name="Pangilinan J."/>
            <person name="Papanicolaou A."/>
            <person name="Barry K."/>
            <person name="LaButti K."/>
            <person name="Viragh M."/>
            <person name="Koriabine M."/>
            <person name="Yan M."/>
            <person name="Riley R."/>
            <person name="Champramary S."/>
            <person name="Plett K.L."/>
            <person name="Tsai I.J."/>
            <person name="Slot J."/>
            <person name="Sipos G."/>
            <person name="Plett J."/>
            <person name="Nagy L.G."/>
            <person name="Grigoriev I.V."/>
        </authorList>
    </citation>
    <scope>NUCLEOTIDE SEQUENCE</scope>
    <source>
        <strain evidence="2">HWK02</strain>
    </source>
</reference>
<protein>
    <submittedName>
        <fullName evidence="2">Uncharacterized protein</fullName>
    </submittedName>
</protein>
<accession>A0AA39TAA4</accession>
<keyword evidence="1" id="KW-1133">Transmembrane helix</keyword>
<dbReference type="AlphaFoldDB" id="A0AA39TAA4"/>
<dbReference type="EMBL" id="JAUEPU010000145">
    <property type="protein sequence ID" value="KAK0475691.1"/>
    <property type="molecule type" value="Genomic_DNA"/>
</dbReference>
<keyword evidence="3" id="KW-1185">Reference proteome</keyword>
<organism evidence="2 3">
    <name type="scientific">Armillaria luteobubalina</name>
    <dbReference type="NCBI Taxonomy" id="153913"/>
    <lineage>
        <taxon>Eukaryota</taxon>
        <taxon>Fungi</taxon>
        <taxon>Dikarya</taxon>
        <taxon>Basidiomycota</taxon>
        <taxon>Agaricomycotina</taxon>
        <taxon>Agaricomycetes</taxon>
        <taxon>Agaricomycetidae</taxon>
        <taxon>Agaricales</taxon>
        <taxon>Marasmiineae</taxon>
        <taxon>Physalacriaceae</taxon>
        <taxon>Armillaria</taxon>
    </lineage>
</organism>
<proteinExistence type="predicted"/>
<sequence length="470" mass="53587">MALKDFPKLFDKHLEFLAHAVLNAFRFSLTRLQVTFAFDDVRCTSDGRLLFDDLQFSPSWDKLYVKNLADLFRPASPVIQDGLDSFMKRHQDPVIAKEHLLLYYDIISVVTSLHGNVFLPLERNTMFGKIFINDIRSDRRFLVDCIEDEPLPVRISIIPEPESGTLLELSSGLWRYTLPEDIVKMELTCFIGLTTEGKRECFFRWFSQGARILGQVGKRYFKIHIEADSNCEPSSVPYLFIDMTIPMENQRSYVPKVFLSNDRHGAQLGVADASDIHYLCSVTDVGHDVVVYRPISLEVSTFLHKICGFHPVSLEIARYLNQPELAVNLIQDDKVDMEISRNMIGCSPIPEPAMIVRWEQIKSYSDMLDDLETGPSQFQSLDHDPLRESQIYEAHTDDKTDHNVVQACVVGLPSDSCLIWIRHRFNVLTLAGQGIAPIPRVSLAVYILGAIATVLVLLVLELFVYSWVWA</sequence>
<name>A0AA39TAA4_9AGAR</name>
<evidence type="ECO:0000313" key="3">
    <source>
        <dbReference type="Proteomes" id="UP001175228"/>
    </source>
</evidence>
<dbReference type="Proteomes" id="UP001175228">
    <property type="component" value="Unassembled WGS sequence"/>
</dbReference>
<keyword evidence="1" id="KW-0812">Transmembrane</keyword>
<comment type="caution">
    <text evidence="2">The sequence shown here is derived from an EMBL/GenBank/DDBJ whole genome shotgun (WGS) entry which is preliminary data.</text>
</comment>